<protein>
    <submittedName>
        <fullName evidence="2 3">Uncharacterized protein</fullName>
    </submittedName>
</protein>
<reference evidence="3" key="3">
    <citation type="submission" date="2021-02" db="UniProtKB">
        <authorList>
            <consortium name="EnsemblMetazoa"/>
        </authorList>
    </citation>
    <scope>IDENTIFICATION</scope>
    <source>
        <strain evidence="3">USDA</strain>
    </source>
</reference>
<evidence type="ECO:0000313" key="4">
    <source>
        <dbReference type="Proteomes" id="UP000009046"/>
    </source>
</evidence>
<dbReference type="AlphaFoldDB" id="E0VTC9"/>
<dbReference type="HOGENOM" id="CLU_1697636_0_0_1"/>
<name>E0VTC9_PEDHC</name>
<sequence length="155" mass="17916">MRWTLLVLSSAILVAVKTRSIHNDDYYGMESYGTKDIYDRKDRQFWNPTVYDKNLYNFINDVKEKNEPYDVKLQRKRALSALSRWKPLGNLGIRIKSSHRSSSRAPMISMVPEMNLISAESLDGMRPLGQPLRWGQIFSLADDINMVRSTAKTSK</sequence>
<dbReference type="GeneID" id="8230246"/>
<dbReference type="EMBL" id="DS235762">
    <property type="protein sequence ID" value="EEB16635.1"/>
    <property type="molecule type" value="Genomic_DNA"/>
</dbReference>
<proteinExistence type="predicted"/>
<dbReference type="CTD" id="8230246"/>
<dbReference type="VEuPathDB" id="VectorBase:PHUM430780"/>
<dbReference type="OrthoDB" id="8187444at2759"/>
<accession>E0VTC9</accession>
<organism>
    <name type="scientific">Pediculus humanus subsp. corporis</name>
    <name type="common">Body louse</name>
    <dbReference type="NCBI Taxonomy" id="121224"/>
    <lineage>
        <taxon>Eukaryota</taxon>
        <taxon>Metazoa</taxon>
        <taxon>Ecdysozoa</taxon>
        <taxon>Arthropoda</taxon>
        <taxon>Hexapoda</taxon>
        <taxon>Insecta</taxon>
        <taxon>Pterygota</taxon>
        <taxon>Neoptera</taxon>
        <taxon>Paraneoptera</taxon>
        <taxon>Psocodea</taxon>
        <taxon>Troctomorpha</taxon>
        <taxon>Phthiraptera</taxon>
        <taxon>Anoplura</taxon>
        <taxon>Pediculidae</taxon>
        <taxon>Pediculus</taxon>
    </lineage>
</organism>
<gene>
    <name evidence="3" type="primary">8230246</name>
    <name evidence="2" type="ORF">Phum_PHUM430780</name>
</gene>
<keyword evidence="1" id="KW-0732">Signal</keyword>
<evidence type="ECO:0000313" key="3">
    <source>
        <dbReference type="EnsemblMetazoa" id="PHUM430780-PA"/>
    </source>
</evidence>
<keyword evidence="4" id="KW-1185">Reference proteome</keyword>
<feature type="signal peptide" evidence="1">
    <location>
        <begin position="1"/>
        <end position="18"/>
    </location>
</feature>
<feature type="chain" id="PRO_5014570211" evidence="1">
    <location>
        <begin position="19"/>
        <end position="155"/>
    </location>
</feature>
<evidence type="ECO:0000256" key="1">
    <source>
        <dbReference type="SAM" id="SignalP"/>
    </source>
</evidence>
<dbReference type="KEGG" id="phu:Phum_PHUM430780"/>
<reference evidence="2" key="1">
    <citation type="submission" date="2007-04" db="EMBL/GenBank/DDBJ databases">
        <title>Annotation of Pediculus humanus corporis strain USDA.</title>
        <authorList>
            <person name="Kirkness E."/>
            <person name="Hannick L."/>
            <person name="Hass B."/>
            <person name="Bruggner R."/>
            <person name="Lawson D."/>
            <person name="Bidwell S."/>
            <person name="Joardar V."/>
            <person name="Caler E."/>
            <person name="Walenz B."/>
            <person name="Inman J."/>
            <person name="Schobel S."/>
            <person name="Galinsky K."/>
            <person name="Amedeo P."/>
            <person name="Strausberg R."/>
        </authorList>
    </citation>
    <scope>NUCLEOTIDE SEQUENCE</scope>
    <source>
        <strain evidence="2">USDA</strain>
    </source>
</reference>
<dbReference type="EMBL" id="AAZO01005257">
    <property type="status" value="NOT_ANNOTATED_CDS"/>
    <property type="molecule type" value="Genomic_DNA"/>
</dbReference>
<reference evidence="2" key="2">
    <citation type="submission" date="2007-04" db="EMBL/GenBank/DDBJ databases">
        <title>The genome of the human body louse.</title>
        <authorList>
            <consortium name="The Human Body Louse Genome Consortium"/>
            <person name="Kirkness E."/>
            <person name="Walenz B."/>
            <person name="Hass B."/>
            <person name="Bruggner R."/>
            <person name="Strausberg R."/>
        </authorList>
    </citation>
    <scope>NUCLEOTIDE SEQUENCE</scope>
    <source>
        <strain evidence="2">USDA</strain>
    </source>
</reference>
<dbReference type="EnsemblMetazoa" id="PHUM430780-RA">
    <property type="protein sequence ID" value="PHUM430780-PA"/>
    <property type="gene ID" value="PHUM430780"/>
</dbReference>
<evidence type="ECO:0000313" key="2">
    <source>
        <dbReference type="EMBL" id="EEB16635.1"/>
    </source>
</evidence>
<dbReference type="Proteomes" id="UP000009046">
    <property type="component" value="Unassembled WGS sequence"/>
</dbReference>
<dbReference type="RefSeq" id="XP_002429373.1">
    <property type="nucleotide sequence ID" value="XM_002429328.1"/>
</dbReference>
<dbReference type="InParanoid" id="E0VTC9"/>